<dbReference type="STRING" id="1036808.A0A0C3DZZ8"/>
<accession>A0A0C3DZZ8</accession>
<dbReference type="EMBL" id="KN822047">
    <property type="protein sequence ID" value="KIM61824.1"/>
    <property type="molecule type" value="Genomic_DNA"/>
</dbReference>
<gene>
    <name evidence="1" type="ORF">SCLCIDRAFT_25491</name>
</gene>
<sequence length="210" mass="23653">MPELDDGIEGNPTGSVDLGEGYVLLCKRDKWPWLPTGEEARVIAGFMIGQGQLLQRFKRWARLRLLNGQVARSLWQEKLKLSSQFTYDGQEQFGEVQYFARLAMGANDGDADEACYFEDVALVRLYSLPDQSLSKLLSHTLVSSTFSDEFIVAQIKSIKSIVGMIQHRLTCPSGAVEDRFFLMEKPGLDISQLGIPYSVYQEEEQDGETE</sequence>
<proteinExistence type="predicted"/>
<keyword evidence="2" id="KW-1185">Reference proteome</keyword>
<dbReference type="Proteomes" id="UP000053989">
    <property type="component" value="Unassembled WGS sequence"/>
</dbReference>
<evidence type="ECO:0000313" key="1">
    <source>
        <dbReference type="EMBL" id="KIM61824.1"/>
    </source>
</evidence>
<dbReference type="AlphaFoldDB" id="A0A0C3DZZ8"/>
<organism evidence="1 2">
    <name type="scientific">Scleroderma citrinum Foug A</name>
    <dbReference type="NCBI Taxonomy" id="1036808"/>
    <lineage>
        <taxon>Eukaryota</taxon>
        <taxon>Fungi</taxon>
        <taxon>Dikarya</taxon>
        <taxon>Basidiomycota</taxon>
        <taxon>Agaricomycotina</taxon>
        <taxon>Agaricomycetes</taxon>
        <taxon>Agaricomycetidae</taxon>
        <taxon>Boletales</taxon>
        <taxon>Sclerodermatineae</taxon>
        <taxon>Sclerodermataceae</taxon>
        <taxon>Scleroderma</taxon>
    </lineage>
</organism>
<evidence type="ECO:0000313" key="2">
    <source>
        <dbReference type="Proteomes" id="UP000053989"/>
    </source>
</evidence>
<dbReference type="InParanoid" id="A0A0C3DZZ8"/>
<reference evidence="2" key="2">
    <citation type="submission" date="2015-01" db="EMBL/GenBank/DDBJ databases">
        <title>Evolutionary Origins and Diversification of the Mycorrhizal Mutualists.</title>
        <authorList>
            <consortium name="DOE Joint Genome Institute"/>
            <consortium name="Mycorrhizal Genomics Consortium"/>
            <person name="Kohler A."/>
            <person name="Kuo A."/>
            <person name="Nagy L.G."/>
            <person name="Floudas D."/>
            <person name="Copeland A."/>
            <person name="Barry K.W."/>
            <person name="Cichocki N."/>
            <person name="Veneault-Fourrey C."/>
            <person name="LaButti K."/>
            <person name="Lindquist E.A."/>
            <person name="Lipzen A."/>
            <person name="Lundell T."/>
            <person name="Morin E."/>
            <person name="Murat C."/>
            <person name="Riley R."/>
            <person name="Ohm R."/>
            <person name="Sun H."/>
            <person name="Tunlid A."/>
            <person name="Henrissat B."/>
            <person name="Grigoriev I.V."/>
            <person name="Hibbett D.S."/>
            <person name="Martin F."/>
        </authorList>
    </citation>
    <scope>NUCLEOTIDE SEQUENCE [LARGE SCALE GENOMIC DNA]</scope>
    <source>
        <strain evidence="2">Foug A</strain>
    </source>
</reference>
<dbReference type="OrthoDB" id="2669721at2759"/>
<dbReference type="HOGENOM" id="CLU_047287_2_0_1"/>
<protein>
    <submittedName>
        <fullName evidence="1">Uncharacterized protein</fullName>
    </submittedName>
</protein>
<reference evidence="1 2" key="1">
    <citation type="submission" date="2014-04" db="EMBL/GenBank/DDBJ databases">
        <authorList>
            <consortium name="DOE Joint Genome Institute"/>
            <person name="Kuo A."/>
            <person name="Kohler A."/>
            <person name="Nagy L.G."/>
            <person name="Floudas D."/>
            <person name="Copeland A."/>
            <person name="Barry K.W."/>
            <person name="Cichocki N."/>
            <person name="Veneault-Fourrey C."/>
            <person name="LaButti K."/>
            <person name="Lindquist E.A."/>
            <person name="Lipzen A."/>
            <person name="Lundell T."/>
            <person name="Morin E."/>
            <person name="Murat C."/>
            <person name="Sun H."/>
            <person name="Tunlid A."/>
            <person name="Henrissat B."/>
            <person name="Grigoriev I.V."/>
            <person name="Hibbett D.S."/>
            <person name="Martin F."/>
            <person name="Nordberg H.P."/>
            <person name="Cantor M.N."/>
            <person name="Hua S.X."/>
        </authorList>
    </citation>
    <scope>NUCLEOTIDE SEQUENCE [LARGE SCALE GENOMIC DNA]</scope>
    <source>
        <strain evidence="1 2">Foug A</strain>
    </source>
</reference>
<name>A0A0C3DZZ8_9AGAM</name>